<comment type="subcellular location">
    <subcellularLocation>
        <location evidence="1">Membrane</location>
        <topology evidence="1">Single-pass type I membrane protein</topology>
    </subcellularLocation>
</comment>
<keyword evidence="10" id="KW-0472">Membrane</keyword>
<proteinExistence type="predicted"/>
<feature type="chain" id="PRO_5040508037" description="Protein kinase domain-containing protein" evidence="15">
    <location>
        <begin position="22"/>
        <end position="632"/>
    </location>
</feature>
<keyword evidence="4" id="KW-0812">Transmembrane</keyword>
<dbReference type="GO" id="GO:0004674">
    <property type="term" value="F:protein serine/threonine kinase activity"/>
    <property type="evidence" value="ECO:0007669"/>
    <property type="project" value="UniProtKB-KW"/>
</dbReference>
<dbReference type="FunFam" id="1.10.510.10:FF:000084">
    <property type="entry name" value="Wall-associated receptor kinase 2"/>
    <property type="match status" value="1"/>
</dbReference>
<reference evidence="17 18" key="1">
    <citation type="journal article" date="2017" name="Nat. Commun.">
        <title>Genome assembly with in vitro proximity ligation data and whole-genome triplication in lettuce.</title>
        <authorList>
            <person name="Reyes-Chin-Wo S."/>
            <person name="Wang Z."/>
            <person name="Yang X."/>
            <person name="Kozik A."/>
            <person name="Arikit S."/>
            <person name="Song C."/>
            <person name="Xia L."/>
            <person name="Froenicke L."/>
            <person name="Lavelle D.O."/>
            <person name="Truco M.J."/>
            <person name="Xia R."/>
            <person name="Zhu S."/>
            <person name="Xu C."/>
            <person name="Xu H."/>
            <person name="Xu X."/>
            <person name="Cox K."/>
            <person name="Korf I."/>
            <person name="Meyers B.C."/>
            <person name="Michelmore R.W."/>
        </authorList>
    </citation>
    <scope>NUCLEOTIDE SEQUENCE [LARGE SCALE GENOMIC DNA]</scope>
    <source>
        <strain evidence="18">cv. Salinas</strain>
        <tissue evidence="17">Seedlings</tissue>
    </source>
</reference>
<evidence type="ECO:0000313" key="18">
    <source>
        <dbReference type="Proteomes" id="UP000235145"/>
    </source>
</evidence>
<evidence type="ECO:0000256" key="10">
    <source>
        <dbReference type="ARBA" id="ARBA00023136"/>
    </source>
</evidence>
<evidence type="ECO:0000256" key="1">
    <source>
        <dbReference type="ARBA" id="ARBA00004479"/>
    </source>
</evidence>
<evidence type="ECO:0000256" key="8">
    <source>
        <dbReference type="ARBA" id="ARBA00022840"/>
    </source>
</evidence>
<dbReference type="AlphaFoldDB" id="A0A9R1X1J0"/>
<evidence type="ECO:0000256" key="11">
    <source>
        <dbReference type="ARBA" id="ARBA00023157"/>
    </source>
</evidence>
<protein>
    <recommendedName>
        <fullName evidence="16">Protein kinase domain-containing protein</fullName>
    </recommendedName>
</protein>
<dbReference type="InterPro" id="IPR008271">
    <property type="entry name" value="Ser/Thr_kinase_AS"/>
</dbReference>
<sequence>MLAKSFMLAMPFLLWVHEARASLAKPGCQERCGNITVPYPYGMGTGCFLNTSFEVSCNESSPYVSPLRFVNNDKFLISEISMESIRIVGKVPFGCINESATKAGAKKFQLDPHFRYSHTKNVYIAVGCNISAIFQSLSPSHFREARCASCCITPPPTISGFFACNGSNGCCQSSIPVETNAYKAVISNHGPKTPCSRVFIAEKNFSLEKSMFGYTLTSYQFPVVLNWVITLTSCHRAQLRGSCLCGKNSDCIDSAKGLGHNCRCKNGYSGNPYLHIGCQVIIASVIGIFSFGAIGHYAYKELGRRKENKIKQEFFKRNGGYLLKQHISADKSHVMKIKVYAAKEIEKATEGFSQRRLLGKGGQGTVYKGFLTDGTIVAIKRSNVVDEDQVERFVNEVFILSQINHRNIVKLLGCCLESEVPLLVYEYLSNGTLSQHLHDGEEVSKFSWKDRIRVARDVAGALAYLHSYASPAIFHRDVKPHNILLDENYRAVVSDFGLSRSIPLSRTHLTTKIEGTFGYLDPEYFRSGQLTEKSDVYAFGVVLMELLTRRTVVSSTNCGEGLVSHFQFLVKQKRVLEILDQQVLDEALMDDIFQITKLVKTCMRKNVKERQSMKEVVMGLDKLKVVQLELPS</sequence>
<dbReference type="SMART" id="SM00220">
    <property type="entry name" value="S_TKc"/>
    <property type="match status" value="1"/>
</dbReference>
<dbReference type="Pfam" id="PF13947">
    <property type="entry name" value="GUB_WAK_bind"/>
    <property type="match status" value="1"/>
</dbReference>
<keyword evidence="9" id="KW-1133">Transmembrane helix</keyword>
<evidence type="ECO:0000259" key="16">
    <source>
        <dbReference type="PROSITE" id="PS50011"/>
    </source>
</evidence>
<gene>
    <name evidence="17" type="ORF">LSAT_V11C700355220</name>
</gene>
<dbReference type="PANTHER" id="PTHR27005">
    <property type="entry name" value="WALL-ASSOCIATED RECEPTOR KINASE-LIKE 21"/>
    <property type="match status" value="1"/>
</dbReference>
<evidence type="ECO:0000256" key="12">
    <source>
        <dbReference type="ARBA" id="ARBA00023180"/>
    </source>
</evidence>
<dbReference type="GO" id="GO:0005524">
    <property type="term" value="F:ATP binding"/>
    <property type="evidence" value="ECO:0007669"/>
    <property type="project" value="UniProtKB-KW"/>
</dbReference>
<evidence type="ECO:0000256" key="13">
    <source>
        <dbReference type="ARBA" id="ARBA00047558"/>
    </source>
</evidence>
<evidence type="ECO:0000256" key="15">
    <source>
        <dbReference type="SAM" id="SignalP"/>
    </source>
</evidence>
<dbReference type="InterPro" id="IPR025287">
    <property type="entry name" value="WAK_GUB"/>
</dbReference>
<evidence type="ECO:0000256" key="14">
    <source>
        <dbReference type="ARBA" id="ARBA00047951"/>
    </source>
</evidence>
<dbReference type="SUPFAM" id="SSF56112">
    <property type="entry name" value="Protein kinase-like (PK-like)"/>
    <property type="match status" value="1"/>
</dbReference>
<keyword evidence="12" id="KW-0325">Glycoprotein</keyword>
<dbReference type="FunFam" id="3.30.200.20:FF:000043">
    <property type="entry name" value="Wall-associated receptor kinase 2"/>
    <property type="match status" value="1"/>
</dbReference>
<dbReference type="EMBL" id="NBSK02000007">
    <property type="protein sequence ID" value="KAJ0195696.1"/>
    <property type="molecule type" value="Genomic_DNA"/>
</dbReference>
<evidence type="ECO:0000256" key="5">
    <source>
        <dbReference type="ARBA" id="ARBA00022729"/>
    </source>
</evidence>
<name>A0A9R1X1J0_LACSA</name>
<dbReference type="Proteomes" id="UP000235145">
    <property type="component" value="Unassembled WGS sequence"/>
</dbReference>
<keyword evidence="7" id="KW-0418">Kinase</keyword>
<comment type="catalytic activity">
    <reaction evidence="14">
        <text>L-threonyl-[protein] + ATP = O-phospho-L-threonyl-[protein] + ADP + H(+)</text>
        <dbReference type="Rhea" id="RHEA:46608"/>
        <dbReference type="Rhea" id="RHEA-COMP:11060"/>
        <dbReference type="Rhea" id="RHEA-COMP:11605"/>
        <dbReference type="ChEBI" id="CHEBI:15378"/>
        <dbReference type="ChEBI" id="CHEBI:30013"/>
        <dbReference type="ChEBI" id="CHEBI:30616"/>
        <dbReference type="ChEBI" id="CHEBI:61977"/>
        <dbReference type="ChEBI" id="CHEBI:456216"/>
    </reaction>
</comment>
<keyword evidence="5 15" id="KW-0732">Signal</keyword>
<organism evidence="17 18">
    <name type="scientific">Lactuca sativa</name>
    <name type="common">Garden lettuce</name>
    <dbReference type="NCBI Taxonomy" id="4236"/>
    <lineage>
        <taxon>Eukaryota</taxon>
        <taxon>Viridiplantae</taxon>
        <taxon>Streptophyta</taxon>
        <taxon>Embryophyta</taxon>
        <taxon>Tracheophyta</taxon>
        <taxon>Spermatophyta</taxon>
        <taxon>Magnoliopsida</taxon>
        <taxon>eudicotyledons</taxon>
        <taxon>Gunneridae</taxon>
        <taxon>Pentapetalae</taxon>
        <taxon>asterids</taxon>
        <taxon>campanulids</taxon>
        <taxon>Asterales</taxon>
        <taxon>Asteraceae</taxon>
        <taxon>Cichorioideae</taxon>
        <taxon>Cichorieae</taxon>
        <taxon>Lactucinae</taxon>
        <taxon>Lactuca</taxon>
    </lineage>
</organism>
<comment type="catalytic activity">
    <reaction evidence="13">
        <text>L-seryl-[protein] + ATP = O-phospho-L-seryl-[protein] + ADP + H(+)</text>
        <dbReference type="Rhea" id="RHEA:17989"/>
        <dbReference type="Rhea" id="RHEA-COMP:9863"/>
        <dbReference type="Rhea" id="RHEA-COMP:11604"/>
        <dbReference type="ChEBI" id="CHEBI:15378"/>
        <dbReference type="ChEBI" id="CHEBI:29999"/>
        <dbReference type="ChEBI" id="CHEBI:30616"/>
        <dbReference type="ChEBI" id="CHEBI:83421"/>
        <dbReference type="ChEBI" id="CHEBI:456216"/>
    </reaction>
</comment>
<keyword evidence="3" id="KW-0808">Transferase</keyword>
<evidence type="ECO:0000256" key="7">
    <source>
        <dbReference type="ARBA" id="ARBA00022777"/>
    </source>
</evidence>
<dbReference type="InterPro" id="IPR045274">
    <property type="entry name" value="WAK-like"/>
</dbReference>
<keyword evidence="2" id="KW-0723">Serine/threonine-protein kinase</keyword>
<feature type="domain" description="Protein kinase" evidence="16">
    <location>
        <begin position="352"/>
        <end position="623"/>
    </location>
</feature>
<dbReference type="Gene3D" id="3.30.200.20">
    <property type="entry name" value="Phosphorylase Kinase, domain 1"/>
    <property type="match status" value="1"/>
</dbReference>
<dbReference type="PANTHER" id="PTHR27005:SF353">
    <property type="entry name" value="WALL-ASSOCIATED RECEPTOR KINASE-LIKE 22"/>
    <property type="match status" value="1"/>
</dbReference>
<dbReference type="GO" id="GO:0030247">
    <property type="term" value="F:polysaccharide binding"/>
    <property type="evidence" value="ECO:0007669"/>
    <property type="project" value="InterPro"/>
</dbReference>
<dbReference type="Gene3D" id="1.10.510.10">
    <property type="entry name" value="Transferase(Phosphotransferase) domain 1"/>
    <property type="match status" value="1"/>
</dbReference>
<dbReference type="InterPro" id="IPR011009">
    <property type="entry name" value="Kinase-like_dom_sf"/>
</dbReference>
<evidence type="ECO:0000313" key="17">
    <source>
        <dbReference type="EMBL" id="KAJ0195696.1"/>
    </source>
</evidence>
<comment type="caution">
    <text evidence="17">The sequence shown here is derived from an EMBL/GenBank/DDBJ whole genome shotgun (WGS) entry which is preliminary data.</text>
</comment>
<keyword evidence="11" id="KW-1015">Disulfide bond</keyword>
<keyword evidence="6" id="KW-0547">Nucleotide-binding</keyword>
<evidence type="ECO:0000256" key="3">
    <source>
        <dbReference type="ARBA" id="ARBA00022679"/>
    </source>
</evidence>
<dbReference type="PROSITE" id="PS50011">
    <property type="entry name" value="PROTEIN_KINASE_DOM"/>
    <property type="match status" value="1"/>
</dbReference>
<keyword evidence="18" id="KW-1185">Reference proteome</keyword>
<dbReference type="PROSITE" id="PS00108">
    <property type="entry name" value="PROTEIN_KINASE_ST"/>
    <property type="match status" value="1"/>
</dbReference>
<accession>A0A9R1X1J0</accession>
<feature type="signal peptide" evidence="15">
    <location>
        <begin position="1"/>
        <end position="21"/>
    </location>
</feature>
<evidence type="ECO:0000256" key="4">
    <source>
        <dbReference type="ARBA" id="ARBA00022692"/>
    </source>
</evidence>
<dbReference type="Pfam" id="PF00069">
    <property type="entry name" value="Pkinase"/>
    <property type="match status" value="1"/>
</dbReference>
<dbReference type="InterPro" id="IPR000719">
    <property type="entry name" value="Prot_kinase_dom"/>
</dbReference>
<keyword evidence="8" id="KW-0067">ATP-binding</keyword>
<dbReference type="GO" id="GO:0005886">
    <property type="term" value="C:plasma membrane"/>
    <property type="evidence" value="ECO:0000318"/>
    <property type="project" value="GO_Central"/>
</dbReference>
<evidence type="ECO:0000256" key="9">
    <source>
        <dbReference type="ARBA" id="ARBA00022989"/>
    </source>
</evidence>
<evidence type="ECO:0000256" key="6">
    <source>
        <dbReference type="ARBA" id="ARBA00022741"/>
    </source>
</evidence>
<dbReference type="GO" id="GO:0007166">
    <property type="term" value="P:cell surface receptor signaling pathway"/>
    <property type="evidence" value="ECO:0000318"/>
    <property type="project" value="GO_Central"/>
</dbReference>
<evidence type="ECO:0000256" key="2">
    <source>
        <dbReference type="ARBA" id="ARBA00022527"/>
    </source>
</evidence>